<gene>
    <name evidence="1" type="ORF">GPUH_LOCUS13466</name>
</gene>
<reference evidence="1 2" key="2">
    <citation type="submission" date="2018-11" db="EMBL/GenBank/DDBJ databases">
        <authorList>
            <consortium name="Pathogen Informatics"/>
        </authorList>
    </citation>
    <scope>NUCLEOTIDE SEQUENCE [LARGE SCALE GENOMIC DNA]</scope>
</reference>
<name>A0A183DXM5_9BILA</name>
<dbReference type="EMBL" id="UYRT01080250">
    <property type="protein sequence ID" value="VDN22352.1"/>
    <property type="molecule type" value="Genomic_DNA"/>
</dbReference>
<reference evidence="3" key="1">
    <citation type="submission" date="2016-06" db="UniProtKB">
        <authorList>
            <consortium name="WormBaseParasite"/>
        </authorList>
    </citation>
    <scope>IDENTIFICATION</scope>
</reference>
<proteinExistence type="predicted"/>
<dbReference type="WBParaSite" id="GPUH_0001348101-mRNA-1">
    <property type="protein sequence ID" value="GPUH_0001348101-mRNA-1"/>
    <property type="gene ID" value="GPUH_0001348101"/>
</dbReference>
<evidence type="ECO:0000313" key="1">
    <source>
        <dbReference type="EMBL" id="VDN22352.1"/>
    </source>
</evidence>
<organism evidence="3">
    <name type="scientific">Gongylonema pulchrum</name>
    <dbReference type="NCBI Taxonomy" id="637853"/>
    <lineage>
        <taxon>Eukaryota</taxon>
        <taxon>Metazoa</taxon>
        <taxon>Ecdysozoa</taxon>
        <taxon>Nematoda</taxon>
        <taxon>Chromadorea</taxon>
        <taxon>Rhabditida</taxon>
        <taxon>Spirurina</taxon>
        <taxon>Spiruromorpha</taxon>
        <taxon>Spiruroidea</taxon>
        <taxon>Gongylonematidae</taxon>
        <taxon>Gongylonema</taxon>
    </lineage>
</organism>
<dbReference type="AlphaFoldDB" id="A0A183DXM5"/>
<protein>
    <submittedName>
        <fullName evidence="3">AAA_12 domain-containing protein</fullName>
    </submittedName>
</protein>
<evidence type="ECO:0000313" key="3">
    <source>
        <dbReference type="WBParaSite" id="GPUH_0001348101-mRNA-1"/>
    </source>
</evidence>
<dbReference type="Proteomes" id="UP000271098">
    <property type="component" value="Unassembled WGS sequence"/>
</dbReference>
<keyword evidence="2" id="KW-1185">Reference proteome</keyword>
<evidence type="ECO:0000313" key="2">
    <source>
        <dbReference type="Proteomes" id="UP000271098"/>
    </source>
</evidence>
<accession>A0A183DXM5</accession>
<sequence length="91" mass="10299">MCGKQIIIVISTSIITVSERIRLLCGDNVYDDGLDARFQREAFLRVRVVLLRHSVADKQLVRLRCPARQTHHLKLLVASQQSSNEISKEAA</sequence>